<evidence type="ECO:0000256" key="1">
    <source>
        <dbReference type="ARBA" id="ARBA00000085"/>
    </source>
</evidence>
<evidence type="ECO:0000256" key="8">
    <source>
        <dbReference type="ARBA" id="ARBA00022989"/>
    </source>
</evidence>
<comment type="catalytic activity">
    <reaction evidence="1">
        <text>ATP + protein L-histidine = ADP + protein N-phospho-L-histidine.</text>
        <dbReference type="EC" id="2.7.13.3"/>
    </reaction>
</comment>
<feature type="domain" description="Histidine kinase" evidence="12">
    <location>
        <begin position="241"/>
        <end position="465"/>
    </location>
</feature>
<dbReference type="CDD" id="cd06225">
    <property type="entry name" value="HAMP"/>
    <property type="match status" value="1"/>
</dbReference>
<reference evidence="14 15" key="1">
    <citation type="submission" date="2020-08" db="EMBL/GenBank/DDBJ databases">
        <title>Whole genome shotgun sequence of Actinocatenispora thailandica NBRC 105041.</title>
        <authorList>
            <person name="Komaki H."/>
            <person name="Tamura T."/>
        </authorList>
    </citation>
    <scope>NUCLEOTIDE SEQUENCE [LARGE SCALE GENOMIC DNA]</scope>
    <source>
        <strain evidence="14 15">NBRC 105041</strain>
    </source>
</reference>
<dbReference type="InterPro" id="IPR050428">
    <property type="entry name" value="TCS_sensor_his_kinase"/>
</dbReference>
<dbReference type="PANTHER" id="PTHR45436">
    <property type="entry name" value="SENSOR HISTIDINE KINASE YKOH"/>
    <property type="match status" value="1"/>
</dbReference>
<accession>A0A7R7I0L7</accession>
<keyword evidence="7 14" id="KW-0418">Kinase</keyword>
<evidence type="ECO:0000259" key="12">
    <source>
        <dbReference type="PROSITE" id="PS50109"/>
    </source>
</evidence>
<keyword evidence="9" id="KW-0902">Two-component regulatory system</keyword>
<dbReference type="Pfam" id="PF00672">
    <property type="entry name" value="HAMP"/>
    <property type="match status" value="1"/>
</dbReference>
<dbReference type="EMBL" id="AP023355">
    <property type="protein sequence ID" value="BCJ38659.1"/>
    <property type="molecule type" value="Genomic_DNA"/>
</dbReference>
<keyword evidence="4" id="KW-0597">Phosphoprotein</keyword>
<dbReference type="InterPro" id="IPR005467">
    <property type="entry name" value="His_kinase_dom"/>
</dbReference>
<evidence type="ECO:0000256" key="5">
    <source>
        <dbReference type="ARBA" id="ARBA00022679"/>
    </source>
</evidence>
<dbReference type="PROSITE" id="PS50885">
    <property type="entry name" value="HAMP"/>
    <property type="match status" value="1"/>
</dbReference>
<gene>
    <name evidence="14" type="ORF">Athai_61620</name>
</gene>
<dbReference type="GO" id="GO:0005886">
    <property type="term" value="C:plasma membrane"/>
    <property type="evidence" value="ECO:0007669"/>
    <property type="project" value="UniProtKB-SubCell"/>
</dbReference>
<proteinExistence type="predicted"/>
<keyword evidence="8 11" id="KW-1133">Transmembrane helix</keyword>
<dbReference type="EC" id="2.7.13.3" evidence="3"/>
<evidence type="ECO:0000259" key="13">
    <source>
        <dbReference type="PROSITE" id="PS50885"/>
    </source>
</evidence>
<dbReference type="Gene3D" id="6.10.340.10">
    <property type="match status" value="1"/>
</dbReference>
<sequence>MRWWSRLGLRGRLTLIAVAGLAIGLTLGGALLVFALQATLSRALDNSALDSGRQVAALARAGKLPDPIPAGERVATIQVVDRADRIVATSAGADRLVPVLHADELRDARAGKRFDVPGDRAGLATPLRVVAVPAGADTVLVAVSRSELAQSVGLVRNVLLVAFPALVAVLGLVAWRAVGWTLRPVEALRRGAEEIASAGSPANRLPAPETGDEVARLATTLNGMLTRLSASQDRQRAFVADAAHELRSPVASIRTQLEVAQRLGDRAEWPEVVRDLLVDTERLSRLTEDLLLLARSADSDEAAARMARRAERVDLAALVTDVADRYDTARVPVTTRIDAPAEVHGDPTALARVVGNLLDNAVRHAETQVVAAVSVVAGEAVVVVDDDGPGIPPADRDRVFDRFTRLDDGRARDEGGSGLGLAIVAELVAAHHGTVTLTIAHHRDRNVGGPGGPGLRAEIRLPLLAPTG</sequence>
<dbReference type="RefSeq" id="WP_203964658.1">
    <property type="nucleotide sequence ID" value="NZ_AP023355.1"/>
</dbReference>
<keyword evidence="6 11" id="KW-0812">Transmembrane</keyword>
<protein>
    <recommendedName>
        <fullName evidence="3">histidine kinase</fullName>
        <ecNumber evidence="3">2.7.13.3</ecNumber>
    </recommendedName>
</protein>
<evidence type="ECO:0000313" key="15">
    <source>
        <dbReference type="Proteomes" id="UP000611640"/>
    </source>
</evidence>
<keyword evidence="10 11" id="KW-0472">Membrane</keyword>
<evidence type="ECO:0000256" key="3">
    <source>
        <dbReference type="ARBA" id="ARBA00012438"/>
    </source>
</evidence>
<evidence type="ECO:0000256" key="9">
    <source>
        <dbReference type="ARBA" id="ARBA00023012"/>
    </source>
</evidence>
<dbReference type="PROSITE" id="PS50109">
    <property type="entry name" value="HIS_KIN"/>
    <property type="match status" value="1"/>
</dbReference>
<feature type="transmembrane region" description="Helical" evidence="11">
    <location>
        <begin position="12"/>
        <end position="36"/>
    </location>
</feature>
<dbReference type="PANTHER" id="PTHR45436:SF5">
    <property type="entry name" value="SENSOR HISTIDINE KINASE TRCS"/>
    <property type="match status" value="1"/>
</dbReference>
<evidence type="ECO:0000256" key="11">
    <source>
        <dbReference type="SAM" id="Phobius"/>
    </source>
</evidence>
<evidence type="ECO:0000256" key="4">
    <source>
        <dbReference type="ARBA" id="ARBA00022553"/>
    </source>
</evidence>
<dbReference type="KEGG" id="atl:Athai_61620"/>
<dbReference type="PRINTS" id="PR00344">
    <property type="entry name" value="BCTRLSENSOR"/>
</dbReference>
<dbReference type="AlphaFoldDB" id="A0A7R7I0L7"/>
<evidence type="ECO:0000256" key="6">
    <source>
        <dbReference type="ARBA" id="ARBA00022692"/>
    </source>
</evidence>
<dbReference type="GO" id="GO:0000155">
    <property type="term" value="F:phosphorelay sensor kinase activity"/>
    <property type="evidence" value="ECO:0007669"/>
    <property type="project" value="InterPro"/>
</dbReference>
<dbReference type="SMART" id="SM00304">
    <property type="entry name" value="HAMP"/>
    <property type="match status" value="1"/>
</dbReference>
<dbReference type="SUPFAM" id="SSF47384">
    <property type="entry name" value="Homodimeric domain of signal transducing histidine kinase"/>
    <property type="match status" value="1"/>
</dbReference>
<dbReference type="SMART" id="SM00388">
    <property type="entry name" value="HisKA"/>
    <property type="match status" value="1"/>
</dbReference>
<dbReference type="SUPFAM" id="SSF55874">
    <property type="entry name" value="ATPase domain of HSP90 chaperone/DNA topoisomerase II/histidine kinase"/>
    <property type="match status" value="1"/>
</dbReference>
<name>A0A7R7I0L7_9ACTN</name>
<dbReference type="Gene3D" id="3.30.565.10">
    <property type="entry name" value="Histidine kinase-like ATPase, C-terminal domain"/>
    <property type="match status" value="1"/>
</dbReference>
<dbReference type="Pfam" id="PF00512">
    <property type="entry name" value="HisKA"/>
    <property type="match status" value="1"/>
</dbReference>
<dbReference type="InterPro" id="IPR004358">
    <property type="entry name" value="Sig_transdc_His_kin-like_C"/>
</dbReference>
<dbReference type="InterPro" id="IPR036890">
    <property type="entry name" value="HATPase_C_sf"/>
</dbReference>
<keyword evidence="15" id="KW-1185">Reference proteome</keyword>
<dbReference type="Gene3D" id="1.10.287.130">
    <property type="match status" value="1"/>
</dbReference>
<dbReference type="SMART" id="SM00387">
    <property type="entry name" value="HATPase_c"/>
    <property type="match status" value="1"/>
</dbReference>
<organism evidence="14 15">
    <name type="scientific">Actinocatenispora thailandica</name>
    <dbReference type="NCBI Taxonomy" id="227318"/>
    <lineage>
        <taxon>Bacteria</taxon>
        <taxon>Bacillati</taxon>
        <taxon>Actinomycetota</taxon>
        <taxon>Actinomycetes</taxon>
        <taxon>Micromonosporales</taxon>
        <taxon>Micromonosporaceae</taxon>
        <taxon>Actinocatenispora</taxon>
    </lineage>
</organism>
<evidence type="ECO:0000256" key="10">
    <source>
        <dbReference type="ARBA" id="ARBA00023136"/>
    </source>
</evidence>
<evidence type="ECO:0000256" key="7">
    <source>
        <dbReference type="ARBA" id="ARBA00022777"/>
    </source>
</evidence>
<feature type="domain" description="HAMP" evidence="13">
    <location>
        <begin position="179"/>
        <end position="233"/>
    </location>
</feature>
<dbReference type="Proteomes" id="UP000611640">
    <property type="component" value="Chromosome"/>
</dbReference>
<evidence type="ECO:0000256" key="2">
    <source>
        <dbReference type="ARBA" id="ARBA00004236"/>
    </source>
</evidence>
<keyword evidence="5" id="KW-0808">Transferase</keyword>
<dbReference type="InterPro" id="IPR003661">
    <property type="entry name" value="HisK_dim/P_dom"/>
</dbReference>
<dbReference type="InterPro" id="IPR003660">
    <property type="entry name" value="HAMP_dom"/>
</dbReference>
<dbReference type="InterPro" id="IPR003594">
    <property type="entry name" value="HATPase_dom"/>
</dbReference>
<evidence type="ECO:0000313" key="14">
    <source>
        <dbReference type="EMBL" id="BCJ38659.1"/>
    </source>
</evidence>
<feature type="transmembrane region" description="Helical" evidence="11">
    <location>
        <begin position="154"/>
        <end position="175"/>
    </location>
</feature>
<dbReference type="CDD" id="cd00082">
    <property type="entry name" value="HisKA"/>
    <property type="match status" value="1"/>
</dbReference>
<dbReference type="InterPro" id="IPR036097">
    <property type="entry name" value="HisK_dim/P_sf"/>
</dbReference>
<comment type="subcellular location">
    <subcellularLocation>
        <location evidence="2">Cell membrane</location>
    </subcellularLocation>
</comment>
<dbReference type="Pfam" id="PF02518">
    <property type="entry name" value="HATPase_c"/>
    <property type="match status" value="1"/>
</dbReference>